<keyword evidence="2" id="KW-1185">Reference proteome</keyword>
<accession>A0A4D6MZ67</accession>
<reference evidence="1 2" key="1">
    <citation type="submission" date="2019-04" db="EMBL/GenBank/DDBJ databases">
        <title>An improved genome assembly and genetic linkage map for asparagus bean, Vigna unguiculata ssp. sesquipedialis.</title>
        <authorList>
            <person name="Xia Q."/>
            <person name="Zhang R."/>
            <person name="Dong Y."/>
        </authorList>
    </citation>
    <scope>NUCLEOTIDE SEQUENCE [LARGE SCALE GENOMIC DNA]</scope>
    <source>
        <tissue evidence="1">Leaf</tissue>
    </source>
</reference>
<proteinExistence type="predicted"/>
<gene>
    <name evidence="1" type="ORF">DEO72_LG9g1874</name>
</gene>
<protein>
    <submittedName>
        <fullName evidence="1">Uncharacterized protein</fullName>
    </submittedName>
</protein>
<evidence type="ECO:0000313" key="1">
    <source>
        <dbReference type="EMBL" id="QCE06860.1"/>
    </source>
</evidence>
<sequence length="54" mass="6003">MVLRRLLLRETSTVQTAAVKDDGGRWDSRIWCLLELRWLRNADGDGGGCRGGGD</sequence>
<dbReference type="EMBL" id="CP039353">
    <property type="protein sequence ID" value="QCE06860.1"/>
    <property type="molecule type" value="Genomic_DNA"/>
</dbReference>
<evidence type="ECO:0000313" key="2">
    <source>
        <dbReference type="Proteomes" id="UP000501690"/>
    </source>
</evidence>
<dbReference type="Proteomes" id="UP000501690">
    <property type="component" value="Linkage Group LG9"/>
</dbReference>
<name>A0A4D6MZ67_VIGUN</name>
<dbReference type="AlphaFoldDB" id="A0A4D6MZ67"/>
<organism evidence="1 2">
    <name type="scientific">Vigna unguiculata</name>
    <name type="common">Cowpea</name>
    <dbReference type="NCBI Taxonomy" id="3917"/>
    <lineage>
        <taxon>Eukaryota</taxon>
        <taxon>Viridiplantae</taxon>
        <taxon>Streptophyta</taxon>
        <taxon>Embryophyta</taxon>
        <taxon>Tracheophyta</taxon>
        <taxon>Spermatophyta</taxon>
        <taxon>Magnoliopsida</taxon>
        <taxon>eudicotyledons</taxon>
        <taxon>Gunneridae</taxon>
        <taxon>Pentapetalae</taxon>
        <taxon>rosids</taxon>
        <taxon>fabids</taxon>
        <taxon>Fabales</taxon>
        <taxon>Fabaceae</taxon>
        <taxon>Papilionoideae</taxon>
        <taxon>50 kb inversion clade</taxon>
        <taxon>NPAAA clade</taxon>
        <taxon>indigoferoid/millettioid clade</taxon>
        <taxon>Phaseoleae</taxon>
        <taxon>Vigna</taxon>
    </lineage>
</organism>